<dbReference type="Gene3D" id="1.10.220.60">
    <property type="entry name" value="GRIP domain"/>
    <property type="match status" value="1"/>
</dbReference>
<dbReference type="Proteomes" id="UP000028828">
    <property type="component" value="Unassembled WGS sequence"/>
</dbReference>
<feature type="domain" description="GRIP" evidence="7">
    <location>
        <begin position="844"/>
        <end position="897"/>
    </location>
</feature>
<proteinExistence type="predicted"/>
<name>A0A086J9V6_TOXGO</name>
<feature type="region of interest" description="Disordered" evidence="6">
    <location>
        <begin position="233"/>
        <end position="264"/>
    </location>
</feature>
<evidence type="ECO:0000313" key="9">
    <source>
        <dbReference type="Proteomes" id="UP000028828"/>
    </source>
</evidence>
<feature type="region of interest" description="Disordered" evidence="6">
    <location>
        <begin position="91"/>
        <end position="171"/>
    </location>
</feature>
<evidence type="ECO:0000256" key="1">
    <source>
        <dbReference type="ARBA" id="ARBA00004496"/>
    </source>
</evidence>
<protein>
    <submittedName>
        <fullName evidence="8">Putative GRIP domain protein</fullName>
    </submittedName>
</protein>
<feature type="region of interest" description="Disordered" evidence="6">
    <location>
        <begin position="783"/>
        <end position="842"/>
    </location>
</feature>
<keyword evidence="3" id="KW-0518">Myosin</keyword>
<comment type="caution">
    <text evidence="8">The sequence shown here is derived from an EMBL/GenBank/DDBJ whole genome shotgun (WGS) entry which is preliminary data.</text>
</comment>
<dbReference type="GO" id="GO:0005923">
    <property type="term" value="C:bicellular tight junction"/>
    <property type="evidence" value="ECO:0007669"/>
    <property type="project" value="TreeGrafter"/>
</dbReference>
<comment type="subcellular location">
    <subcellularLocation>
        <location evidence="1">Cytoplasm</location>
    </subcellularLocation>
</comment>
<dbReference type="InterPro" id="IPR000237">
    <property type="entry name" value="GRIP_dom"/>
</dbReference>
<feature type="compositionally biased region" description="Basic and acidic residues" evidence="6">
    <location>
        <begin position="816"/>
        <end position="830"/>
    </location>
</feature>
<dbReference type="PANTHER" id="PTHR46349">
    <property type="entry name" value="CINGULIN-LIKE PROTEIN 1-RELATED"/>
    <property type="match status" value="1"/>
</dbReference>
<keyword evidence="5" id="KW-0175">Coiled coil</keyword>
<keyword evidence="2" id="KW-0963">Cytoplasm</keyword>
<feature type="coiled-coil region" evidence="5">
    <location>
        <begin position="178"/>
        <end position="212"/>
    </location>
</feature>
<dbReference type="Pfam" id="PF01465">
    <property type="entry name" value="GRIP"/>
    <property type="match status" value="1"/>
</dbReference>
<feature type="region of interest" description="Disordered" evidence="6">
    <location>
        <begin position="415"/>
        <end position="436"/>
    </location>
</feature>
<feature type="compositionally biased region" description="Low complexity" evidence="6">
    <location>
        <begin position="31"/>
        <end position="57"/>
    </location>
</feature>
<dbReference type="VEuPathDB" id="ToxoDB:TGP89_288240"/>
<keyword evidence="4" id="KW-0505">Motor protein</keyword>
<dbReference type="PANTHER" id="PTHR46349:SF6">
    <property type="entry name" value="MYOSIN-6-LIKE"/>
    <property type="match status" value="1"/>
</dbReference>
<feature type="compositionally biased region" description="Polar residues" evidence="6">
    <location>
        <begin position="233"/>
        <end position="245"/>
    </location>
</feature>
<evidence type="ECO:0000256" key="2">
    <source>
        <dbReference type="ARBA" id="ARBA00022490"/>
    </source>
</evidence>
<organism evidence="8 9">
    <name type="scientific">Toxoplasma gondii p89</name>
    <dbReference type="NCBI Taxonomy" id="943119"/>
    <lineage>
        <taxon>Eukaryota</taxon>
        <taxon>Sar</taxon>
        <taxon>Alveolata</taxon>
        <taxon>Apicomplexa</taxon>
        <taxon>Conoidasida</taxon>
        <taxon>Coccidia</taxon>
        <taxon>Eucoccidiorida</taxon>
        <taxon>Eimeriorina</taxon>
        <taxon>Sarcocystidae</taxon>
        <taxon>Toxoplasma</taxon>
    </lineage>
</organism>
<feature type="coiled-coil region" evidence="5">
    <location>
        <begin position="366"/>
        <end position="407"/>
    </location>
</feature>
<evidence type="ECO:0000259" key="7">
    <source>
        <dbReference type="PROSITE" id="PS50913"/>
    </source>
</evidence>
<feature type="compositionally biased region" description="Basic and acidic residues" evidence="6">
    <location>
        <begin position="463"/>
        <end position="483"/>
    </location>
</feature>
<gene>
    <name evidence="8" type="ORF">TGP89_288240</name>
</gene>
<dbReference type="SMART" id="SM00755">
    <property type="entry name" value="Grip"/>
    <property type="match status" value="1"/>
</dbReference>
<dbReference type="AlphaFoldDB" id="A0A086J9V6"/>
<dbReference type="EMBL" id="AEYI02002266">
    <property type="protein sequence ID" value="KFG28924.1"/>
    <property type="molecule type" value="Genomic_DNA"/>
</dbReference>
<feature type="compositionally biased region" description="Acidic residues" evidence="6">
    <location>
        <begin position="484"/>
        <end position="496"/>
    </location>
</feature>
<feature type="compositionally biased region" description="Low complexity" evidence="6">
    <location>
        <begin position="123"/>
        <end position="136"/>
    </location>
</feature>
<evidence type="ECO:0000256" key="5">
    <source>
        <dbReference type="SAM" id="Coils"/>
    </source>
</evidence>
<accession>A0A086J9V6</accession>
<feature type="region of interest" description="Disordered" evidence="6">
    <location>
        <begin position="621"/>
        <end position="659"/>
    </location>
</feature>
<feature type="region of interest" description="Disordered" evidence="6">
    <location>
        <begin position="28"/>
        <end position="57"/>
    </location>
</feature>
<evidence type="ECO:0000313" key="8">
    <source>
        <dbReference type="EMBL" id="KFG28924.1"/>
    </source>
</evidence>
<evidence type="ECO:0000256" key="3">
    <source>
        <dbReference type="ARBA" id="ARBA00023123"/>
    </source>
</evidence>
<feature type="region of interest" description="Disordered" evidence="6">
    <location>
        <begin position="458"/>
        <end position="565"/>
    </location>
</feature>
<dbReference type="PROSITE" id="PS50913">
    <property type="entry name" value="GRIP"/>
    <property type="match status" value="1"/>
</dbReference>
<evidence type="ECO:0000256" key="4">
    <source>
        <dbReference type="ARBA" id="ARBA00023175"/>
    </source>
</evidence>
<sequence>MLFASPCSEKMPQISGSSLLGALNESPLGASPSSSFLFGRSSSSSQQPSGFSSLQSPAATSAAAAATASLSASAAAASSFFSTLTSTLASGTFPTPSRGRSNEAGGSAEKANADCSAGRSGEAAGAKNASAAADAAGDLPPSLGLRTAPKPCQLFDEDESPARAADGQVEAGDLFAEKQTLERVLRRRERELRAALKRMRRLEEAAATQNADRHQERELLLDVLKQNGLFESSSARDVGSDQSPLQPDPSDAASGPIGRGDLGCTSTRAEDVLTEDAALMGIQKLANLLRQLEEENRVLLLFAQMVFPTYPGFASAGTSVVPAQAGARLASRSTGQQRRPQLDFEDLRTSWLEQEETRGVAAVHAQHAAREAARGWEAQAKKAEQEAESLRATVAELRQQVAKVTKEKAHLLVGRMQRAGQAGSGPRMKRGGDASLEPDLCPHCSAMSTAATRALEAATGALEKSRGPEDAREETSAQKRDGEEEKEDTGGEDEEEKEKTEENAEVGESEDGGERQERRREGGNKRGVDSGKEKSGASAPEIPEGECRGVVDGEETCGVSGRQEKGEVGSCEIRFQCEEDAVPRGDKENTFVPKQEGEVASSAAVTRETESAFCFVSGPRAGGSEASDVCGSSGVKPRPRGEPPSYSEAETEIQESSSRAEIVELRRRLEETQMAFQQHREQARALLGKKEEVLSRLRHKVATLQLRQRQGALETVDSGVAASEFTTNSASALGSHLVDSGALLQEMALRQTQTSAEIRDLQEALQQAREEVLRVRGESTRLRTQLEEARRQGRRSSAGRGPLLGSGEEGSEGEGEGTREEKEGGGDTARRAAQSGRSVEVEEDEGVIRDAQYLRNVLIRYVQYQRGGNEKAAVSLLPVLATVLKMNEEEKRQILESGGTGPLAGAAGALYAVVAQQFGLS</sequence>
<evidence type="ECO:0000256" key="6">
    <source>
        <dbReference type="SAM" id="MobiDB-lite"/>
    </source>
</evidence>
<feature type="region of interest" description="Disordered" evidence="6">
    <location>
        <begin position="585"/>
        <end position="604"/>
    </location>
</feature>
<feature type="compositionally biased region" description="Basic and acidic residues" evidence="6">
    <location>
        <begin position="512"/>
        <end position="535"/>
    </location>
</feature>
<dbReference type="OrthoDB" id="333045at2759"/>
<reference evidence="8 9" key="1">
    <citation type="submission" date="2014-03" db="EMBL/GenBank/DDBJ databases">
        <authorList>
            <person name="Sibley D."/>
            <person name="Venepally P."/>
            <person name="Karamycheva S."/>
            <person name="Hadjithomas M."/>
            <person name="Khan A."/>
            <person name="Brunk B."/>
            <person name="Roos D."/>
            <person name="Caler E."/>
            <person name="Lorenzi H."/>
        </authorList>
    </citation>
    <scope>NUCLEOTIDE SEQUENCE [LARGE SCALE GENOMIC DNA]</scope>
    <source>
        <strain evidence="9">p89</strain>
    </source>
</reference>